<dbReference type="EMBL" id="QKWP01000341">
    <property type="protein sequence ID" value="RIB21792.1"/>
    <property type="molecule type" value="Genomic_DNA"/>
</dbReference>
<accession>A0A397VIF7</accession>
<dbReference type="Proteomes" id="UP000266673">
    <property type="component" value="Unassembled WGS sequence"/>
</dbReference>
<name>A0A397VIF7_9GLOM</name>
<proteinExistence type="predicted"/>
<keyword evidence="2" id="KW-1185">Reference proteome</keyword>
<gene>
    <name evidence="1" type="ORF">C2G38_2140506</name>
</gene>
<evidence type="ECO:0000313" key="1">
    <source>
        <dbReference type="EMBL" id="RIB21792.1"/>
    </source>
</evidence>
<dbReference type="AlphaFoldDB" id="A0A397VIF7"/>
<protein>
    <submittedName>
        <fullName evidence="1">Uncharacterized protein</fullName>
    </submittedName>
</protein>
<reference evidence="1 2" key="1">
    <citation type="submission" date="2018-06" db="EMBL/GenBank/DDBJ databases">
        <title>Comparative genomics reveals the genomic features of Rhizophagus irregularis, R. cerebriforme, R. diaphanum and Gigaspora rosea, and their symbiotic lifestyle signature.</title>
        <authorList>
            <person name="Morin E."/>
            <person name="San Clemente H."/>
            <person name="Chen E.C.H."/>
            <person name="De La Providencia I."/>
            <person name="Hainaut M."/>
            <person name="Kuo A."/>
            <person name="Kohler A."/>
            <person name="Murat C."/>
            <person name="Tang N."/>
            <person name="Roy S."/>
            <person name="Loubradou J."/>
            <person name="Henrissat B."/>
            <person name="Grigoriev I.V."/>
            <person name="Corradi N."/>
            <person name="Roux C."/>
            <person name="Martin F.M."/>
        </authorList>
    </citation>
    <scope>NUCLEOTIDE SEQUENCE [LARGE SCALE GENOMIC DNA]</scope>
    <source>
        <strain evidence="1 2">DAOM 194757</strain>
    </source>
</reference>
<organism evidence="1 2">
    <name type="scientific">Gigaspora rosea</name>
    <dbReference type="NCBI Taxonomy" id="44941"/>
    <lineage>
        <taxon>Eukaryota</taxon>
        <taxon>Fungi</taxon>
        <taxon>Fungi incertae sedis</taxon>
        <taxon>Mucoromycota</taxon>
        <taxon>Glomeromycotina</taxon>
        <taxon>Glomeromycetes</taxon>
        <taxon>Diversisporales</taxon>
        <taxon>Gigasporaceae</taxon>
        <taxon>Gigaspora</taxon>
    </lineage>
</organism>
<evidence type="ECO:0000313" key="2">
    <source>
        <dbReference type="Proteomes" id="UP000266673"/>
    </source>
</evidence>
<sequence>MYDCEKLVAESREKQLVAEYIFTDATKDINKTTKLLREFFKNYQECLKKHLITIEPKVINDPHEVLRNIFAMAAVNIFVGEESGHNEELLELFKNLVGSIVKAFFAPKTFSFIHPSLHDQLATFSLRFMSKYKRAIVKHIKLIVKKTVS</sequence>
<dbReference type="OrthoDB" id="1844152at2759"/>
<comment type="caution">
    <text evidence="1">The sequence shown here is derived from an EMBL/GenBank/DDBJ whole genome shotgun (WGS) entry which is preliminary data.</text>
</comment>